<dbReference type="Pfam" id="PF11706">
    <property type="entry name" value="zf-CGNR"/>
    <property type="match status" value="1"/>
</dbReference>
<accession>A0ABN1PH02</accession>
<dbReference type="Proteomes" id="UP001500542">
    <property type="component" value="Unassembled WGS sequence"/>
</dbReference>
<feature type="domain" description="Zinc finger CGNR" evidence="1">
    <location>
        <begin position="145"/>
        <end position="180"/>
    </location>
</feature>
<protein>
    <submittedName>
        <fullName evidence="2">CGNR zinc finger domain-containing protein</fullName>
    </submittedName>
</protein>
<reference evidence="2 3" key="1">
    <citation type="journal article" date="2019" name="Int. J. Syst. Evol. Microbiol.">
        <title>The Global Catalogue of Microorganisms (GCM) 10K type strain sequencing project: providing services to taxonomists for standard genome sequencing and annotation.</title>
        <authorList>
            <consortium name="The Broad Institute Genomics Platform"/>
            <consortium name="The Broad Institute Genome Sequencing Center for Infectious Disease"/>
            <person name="Wu L."/>
            <person name="Ma J."/>
        </authorList>
    </citation>
    <scope>NUCLEOTIDE SEQUENCE [LARGE SCALE GENOMIC DNA]</scope>
    <source>
        <strain evidence="2 3">JCM 10977</strain>
    </source>
</reference>
<sequence length="185" mass="20115">MEIELTWAWLEGYPALDFANTVIRRGWTEYELVTSVDALSSWLDAAALPAPRPTTVTDDDLQSFLPLRDAALRLLRAATGHGDWHAADVRTLNEALLDCPEVTVLETAGSVVSRTVGSPAPFSLLLARLAAEVRDVLAGPRPDLALCDAPGCGQLFFQRRTNQAWCGPPCGNRARVARHHTATDN</sequence>
<proteinExistence type="predicted"/>
<dbReference type="Pfam" id="PF07336">
    <property type="entry name" value="ABATE"/>
    <property type="match status" value="1"/>
</dbReference>
<dbReference type="EMBL" id="BAAAHK010000003">
    <property type="protein sequence ID" value="GAA0928101.1"/>
    <property type="molecule type" value="Genomic_DNA"/>
</dbReference>
<name>A0ABN1PH02_9ACTN</name>
<dbReference type="InterPro" id="IPR023286">
    <property type="entry name" value="ABATE_dom_sf"/>
</dbReference>
<dbReference type="SUPFAM" id="SSF160904">
    <property type="entry name" value="Jann2411-like"/>
    <property type="match status" value="1"/>
</dbReference>
<organism evidence="2 3">
    <name type="scientific">Kribbella koreensis</name>
    <dbReference type="NCBI Taxonomy" id="57909"/>
    <lineage>
        <taxon>Bacteria</taxon>
        <taxon>Bacillati</taxon>
        <taxon>Actinomycetota</taxon>
        <taxon>Actinomycetes</taxon>
        <taxon>Propionibacteriales</taxon>
        <taxon>Kribbellaceae</taxon>
        <taxon>Kribbella</taxon>
    </lineage>
</organism>
<dbReference type="PANTHER" id="PTHR35525:SF3">
    <property type="entry name" value="BLL6575 PROTEIN"/>
    <property type="match status" value="1"/>
</dbReference>
<dbReference type="InterPro" id="IPR021005">
    <property type="entry name" value="Znf_CGNR"/>
</dbReference>
<evidence type="ECO:0000313" key="3">
    <source>
        <dbReference type="Proteomes" id="UP001500542"/>
    </source>
</evidence>
<dbReference type="PANTHER" id="PTHR35525">
    <property type="entry name" value="BLL6575 PROTEIN"/>
    <property type="match status" value="1"/>
</dbReference>
<dbReference type="InterPro" id="IPR010852">
    <property type="entry name" value="ABATE"/>
</dbReference>
<evidence type="ECO:0000259" key="1">
    <source>
        <dbReference type="Pfam" id="PF11706"/>
    </source>
</evidence>
<evidence type="ECO:0000313" key="2">
    <source>
        <dbReference type="EMBL" id="GAA0928101.1"/>
    </source>
</evidence>
<dbReference type="RefSeq" id="WP_343965132.1">
    <property type="nucleotide sequence ID" value="NZ_BAAAHK010000003.1"/>
</dbReference>
<gene>
    <name evidence="2" type="ORF">GCM10009554_09420</name>
</gene>
<keyword evidence="3" id="KW-1185">Reference proteome</keyword>
<comment type="caution">
    <text evidence="2">The sequence shown here is derived from an EMBL/GenBank/DDBJ whole genome shotgun (WGS) entry which is preliminary data.</text>
</comment>
<dbReference type="Gene3D" id="1.10.3300.10">
    <property type="entry name" value="Jann2411-like domain"/>
    <property type="match status" value="1"/>
</dbReference>